<gene>
    <name evidence="3" type="ORF">AB0I59_41330</name>
</gene>
<evidence type="ECO:0000313" key="3">
    <source>
        <dbReference type="EMBL" id="MEV0975073.1"/>
    </source>
</evidence>
<sequence length="149" mass="16457">MARQLSALDAQFLNFETTTNHTHIAGLAVLDPSTAPDGAITREAMIVLIRKRVHPAPPLRRRLVQVPFRLDHPYWGGPGDRLPVERTPPTVRLARVRTVLQPAPSPSSPGPSGPAAYRPGSDHRSRANHQPEHTPTRPARRRPPRVLIA</sequence>
<dbReference type="RefSeq" id="WP_358142378.1">
    <property type="nucleotide sequence ID" value="NZ_JBFALK010000042.1"/>
</dbReference>
<dbReference type="Pfam" id="PF03007">
    <property type="entry name" value="WS_DGAT_cat"/>
    <property type="match status" value="1"/>
</dbReference>
<evidence type="ECO:0000256" key="1">
    <source>
        <dbReference type="SAM" id="MobiDB-lite"/>
    </source>
</evidence>
<organism evidence="3 4">
    <name type="scientific">Microtetraspora glauca</name>
    <dbReference type="NCBI Taxonomy" id="1996"/>
    <lineage>
        <taxon>Bacteria</taxon>
        <taxon>Bacillati</taxon>
        <taxon>Actinomycetota</taxon>
        <taxon>Actinomycetes</taxon>
        <taxon>Streptosporangiales</taxon>
        <taxon>Streptosporangiaceae</taxon>
        <taxon>Microtetraspora</taxon>
    </lineage>
</organism>
<dbReference type="InterPro" id="IPR004255">
    <property type="entry name" value="O-acyltransferase_WSD1_N"/>
</dbReference>
<reference evidence="3 4" key="1">
    <citation type="submission" date="2024-06" db="EMBL/GenBank/DDBJ databases">
        <title>The Natural Products Discovery Center: Release of the First 8490 Sequenced Strains for Exploring Actinobacteria Biosynthetic Diversity.</title>
        <authorList>
            <person name="Kalkreuter E."/>
            <person name="Kautsar S.A."/>
            <person name="Yang D."/>
            <person name="Bader C.D."/>
            <person name="Teijaro C.N."/>
            <person name="Fluegel L."/>
            <person name="Davis C.M."/>
            <person name="Simpson J.R."/>
            <person name="Lauterbach L."/>
            <person name="Steele A.D."/>
            <person name="Gui C."/>
            <person name="Meng S."/>
            <person name="Li G."/>
            <person name="Viehrig K."/>
            <person name="Ye F."/>
            <person name="Su P."/>
            <person name="Kiefer A.F."/>
            <person name="Nichols A."/>
            <person name="Cepeda A.J."/>
            <person name="Yan W."/>
            <person name="Fan B."/>
            <person name="Jiang Y."/>
            <person name="Adhikari A."/>
            <person name="Zheng C.-J."/>
            <person name="Schuster L."/>
            <person name="Cowan T.M."/>
            <person name="Smanski M.J."/>
            <person name="Chevrette M.G."/>
            <person name="De Carvalho L.P.S."/>
            <person name="Shen B."/>
        </authorList>
    </citation>
    <scope>NUCLEOTIDE SEQUENCE [LARGE SCALE GENOMIC DNA]</scope>
    <source>
        <strain evidence="3 4">NPDC050100</strain>
    </source>
</reference>
<comment type="caution">
    <text evidence="3">The sequence shown here is derived from an EMBL/GenBank/DDBJ whole genome shotgun (WGS) entry which is preliminary data.</text>
</comment>
<dbReference type="EMBL" id="JBFALK010000042">
    <property type="protein sequence ID" value="MEV0975073.1"/>
    <property type="molecule type" value="Genomic_DNA"/>
</dbReference>
<feature type="compositionally biased region" description="Basic and acidic residues" evidence="1">
    <location>
        <begin position="120"/>
        <end position="135"/>
    </location>
</feature>
<protein>
    <submittedName>
        <fullName evidence="3">Wax ester/triacylglycerol synthase domain-containing protein</fullName>
    </submittedName>
</protein>
<feature type="region of interest" description="Disordered" evidence="1">
    <location>
        <begin position="98"/>
        <end position="149"/>
    </location>
</feature>
<keyword evidence="4" id="KW-1185">Reference proteome</keyword>
<accession>A0ABV3GTV2</accession>
<feature type="compositionally biased region" description="Basic residues" evidence="1">
    <location>
        <begin position="138"/>
        <end position="149"/>
    </location>
</feature>
<evidence type="ECO:0000259" key="2">
    <source>
        <dbReference type="Pfam" id="PF03007"/>
    </source>
</evidence>
<feature type="compositionally biased region" description="Pro residues" evidence="1">
    <location>
        <begin position="103"/>
        <end position="112"/>
    </location>
</feature>
<evidence type="ECO:0000313" key="4">
    <source>
        <dbReference type="Proteomes" id="UP001551675"/>
    </source>
</evidence>
<proteinExistence type="predicted"/>
<feature type="domain" description="O-acyltransferase WSD1-like N-terminal" evidence="2">
    <location>
        <begin position="5"/>
        <end position="75"/>
    </location>
</feature>
<dbReference type="Proteomes" id="UP001551675">
    <property type="component" value="Unassembled WGS sequence"/>
</dbReference>
<name>A0ABV3GTV2_MICGL</name>